<evidence type="ECO:0000256" key="1">
    <source>
        <dbReference type="SAM" id="SignalP"/>
    </source>
</evidence>
<name>A0A6A4WUT5_AMPAM</name>
<reference evidence="2 3" key="1">
    <citation type="submission" date="2019-07" db="EMBL/GenBank/DDBJ databases">
        <title>Draft genome assembly of a fouling barnacle, Amphibalanus amphitrite (Darwin, 1854): The first reference genome for Thecostraca.</title>
        <authorList>
            <person name="Kim W."/>
        </authorList>
    </citation>
    <scope>NUCLEOTIDE SEQUENCE [LARGE SCALE GENOMIC DNA]</scope>
    <source>
        <strain evidence="2">SNU_AA5</strain>
        <tissue evidence="2">Soma without cirri and trophi</tissue>
    </source>
</reference>
<sequence>MFYCSNKHCALVLVVSAAAATAQHSTMSTDKLASARGGEAPGAEAVFLQAHRLLSTCDKLRHGARHVTAQLELLQRERARLALLVSDARGHAAAGER</sequence>
<accession>A0A6A4WUT5</accession>
<evidence type="ECO:0000313" key="3">
    <source>
        <dbReference type="Proteomes" id="UP000440578"/>
    </source>
</evidence>
<protein>
    <submittedName>
        <fullName evidence="2">Uncharacterized protein</fullName>
    </submittedName>
</protein>
<keyword evidence="3" id="KW-1185">Reference proteome</keyword>
<dbReference type="OrthoDB" id="6394786at2759"/>
<dbReference type="Proteomes" id="UP000440578">
    <property type="component" value="Unassembled WGS sequence"/>
</dbReference>
<organism evidence="2 3">
    <name type="scientific">Amphibalanus amphitrite</name>
    <name type="common">Striped barnacle</name>
    <name type="synonym">Balanus amphitrite</name>
    <dbReference type="NCBI Taxonomy" id="1232801"/>
    <lineage>
        <taxon>Eukaryota</taxon>
        <taxon>Metazoa</taxon>
        <taxon>Ecdysozoa</taxon>
        <taxon>Arthropoda</taxon>
        <taxon>Crustacea</taxon>
        <taxon>Multicrustacea</taxon>
        <taxon>Cirripedia</taxon>
        <taxon>Thoracica</taxon>
        <taxon>Thoracicalcarea</taxon>
        <taxon>Balanomorpha</taxon>
        <taxon>Balanoidea</taxon>
        <taxon>Balanidae</taxon>
        <taxon>Amphibalaninae</taxon>
        <taxon>Amphibalanus</taxon>
    </lineage>
</organism>
<dbReference type="EMBL" id="VIIS01000715">
    <property type="protein sequence ID" value="KAF0305851.1"/>
    <property type="molecule type" value="Genomic_DNA"/>
</dbReference>
<evidence type="ECO:0000313" key="2">
    <source>
        <dbReference type="EMBL" id="KAF0305851.1"/>
    </source>
</evidence>
<feature type="signal peptide" evidence="1">
    <location>
        <begin position="1"/>
        <end position="22"/>
    </location>
</feature>
<keyword evidence="1" id="KW-0732">Signal</keyword>
<dbReference type="AlphaFoldDB" id="A0A6A4WUT5"/>
<gene>
    <name evidence="2" type="ORF">FJT64_022580</name>
</gene>
<proteinExistence type="predicted"/>
<feature type="chain" id="PRO_5025501356" evidence="1">
    <location>
        <begin position="23"/>
        <end position="97"/>
    </location>
</feature>
<comment type="caution">
    <text evidence="2">The sequence shown here is derived from an EMBL/GenBank/DDBJ whole genome shotgun (WGS) entry which is preliminary data.</text>
</comment>